<comment type="caution">
    <text evidence="2">The sequence shown here is derived from an EMBL/GenBank/DDBJ whole genome shotgun (WGS) entry which is preliminary data.</text>
</comment>
<keyword evidence="1" id="KW-1133">Transmembrane helix</keyword>
<keyword evidence="1" id="KW-0472">Membrane</keyword>
<protein>
    <recommendedName>
        <fullName evidence="4">TMhelix containing protein</fullName>
    </recommendedName>
</protein>
<evidence type="ECO:0000313" key="3">
    <source>
        <dbReference type="Proteomes" id="UP001596379"/>
    </source>
</evidence>
<keyword evidence="1" id="KW-0812">Transmembrane</keyword>
<keyword evidence="3" id="KW-1185">Reference proteome</keyword>
<dbReference type="RefSeq" id="WP_382233421.1">
    <property type="nucleotide sequence ID" value="NZ_JBHTCC010000001.1"/>
</dbReference>
<evidence type="ECO:0000313" key="2">
    <source>
        <dbReference type="EMBL" id="MFC7298309.1"/>
    </source>
</evidence>
<evidence type="ECO:0000256" key="1">
    <source>
        <dbReference type="SAM" id="Phobius"/>
    </source>
</evidence>
<gene>
    <name evidence="2" type="ORF">ACFQO0_07655</name>
</gene>
<evidence type="ECO:0008006" key="4">
    <source>
        <dbReference type="Google" id="ProtNLM"/>
    </source>
</evidence>
<dbReference type="Proteomes" id="UP001596379">
    <property type="component" value="Unassembled WGS sequence"/>
</dbReference>
<accession>A0ABW2J4A8</accession>
<dbReference type="EMBL" id="JBHTCC010000001">
    <property type="protein sequence ID" value="MFC7298309.1"/>
    <property type="molecule type" value="Genomic_DNA"/>
</dbReference>
<feature type="transmembrane region" description="Helical" evidence="1">
    <location>
        <begin position="6"/>
        <end position="26"/>
    </location>
</feature>
<proteinExistence type="predicted"/>
<name>A0ABW2J4A8_9BURK</name>
<reference evidence="3" key="1">
    <citation type="journal article" date="2019" name="Int. J. Syst. Evol. Microbiol.">
        <title>The Global Catalogue of Microorganisms (GCM) 10K type strain sequencing project: providing services to taxonomists for standard genome sequencing and annotation.</title>
        <authorList>
            <consortium name="The Broad Institute Genomics Platform"/>
            <consortium name="The Broad Institute Genome Sequencing Center for Infectious Disease"/>
            <person name="Wu L."/>
            <person name="Ma J."/>
        </authorList>
    </citation>
    <scope>NUCLEOTIDE SEQUENCE [LARGE SCALE GENOMIC DNA]</scope>
    <source>
        <strain evidence="3">CCUG 36956</strain>
    </source>
</reference>
<sequence>MMDVLLYALFCLILPLWVFGGLYLLVEAAEMVKAHHIKVKAKK</sequence>
<organism evidence="2 3">
    <name type="scientific">Herminiimonas aquatilis</name>
    <dbReference type="NCBI Taxonomy" id="345342"/>
    <lineage>
        <taxon>Bacteria</taxon>
        <taxon>Pseudomonadati</taxon>
        <taxon>Pseudomonadota</taxon>
        <taxon>Betaproteobacteria</taxon>
        <taxon>Burkholderiales</taxon>
        <taxon>Oxalobacteraceae</taxon>
        <taxon>Herminiimonas</taxon>
    </lineage>
</organism>